<evidence type="ECO:0000313" key="1">
    <source>
        <dbReference type="EMBL" id="NMM93118.1"/>
    </source>
</evidence>
<dbReference type="EMBL" id="JAAIII010000001">
    <property type="protein sequence ID" value="NMM93118.1"/>
    <property type="molecule type" value="Genomic_DNA"/>
</dbReference>
<reference evidence="1 2" key="1">
    <citation type="submission" date="2020-02" db="EMBL/GenBank/DDBJ databases">
        <title>Characterization of phylogenetic diversity of novel bifidobacterial species isolated in Czech ZOOs.</title>
        <authorList>
            <person name="Lugli G.A."/>
            <person name="Vera N.B."/>
            <person name="Ventura M."/>
        </authorList>
    </citation>
    <scope>NUCLEOTIDE SEQUENCE [LARGE SCALE GENOMIC DNA]</scope>
    <source>
        <strain evidence="1 2">DSM 109957</strain>
    </source>
</reference>
<dbReference type="AlphaFoldDB" id="A0A7Y0ENH7"/>
<keyword evidence="2" id="KW-1185">Reference proteome</keyword>
<dbReference type="InterPro" id="IPR032359">
    <property type="entry name" value="KwaB-like"/>
</dbReference>
<dbReference type="Pfam" id="PF16162">
    <property type="entry name" value="KwaB"/>
    <property type="match status" value="1"/>
</dbReference>
<organism evidence="1 2">
    <name type="scientific">Bifidobacterium oedipodis</name>
    <dbReference type="NCBI Taxonomy" id="2675322"/>
    <lineage>
        <taxon>Bacteria</taxon>
        <taxon>Bacillati</taxon>
        <taxon>Actinomycetota</taxon>
        <taxon>Actinomycetes</taxon>
        <taxon>Bifidobacteriales</taxon>
        <taxon>Bifidobacteriaceae</taxon>
        <taxon>Bifidobacterium</taxon>
    </lineage>
</organism>
<gene>
    <name evidence="1" type="ORF">G1C95_0303</name>
</gene>
<accession>A0A7Y0ENH7</accession>
<dbReference type="RefSeq" id="WP_169171169.1">
    <property type="nucleotide sequence ID" value="NZ_JAAIII010000001.1"/>
</dbReference>
<comment type="caution">
    <text evidence="1">The sequence shown here is derived from an EMBL/GenBank/DDBJ whole genome shotgun (WGS) entry which is preliminary data.</text>
</comment>
<name>A0A7Y0ENH7_9BIFI</name>
<protein>
    <recommendedName>
        <fullName evidence="3">DUF4868 domain-containing protein</fullName>
    </recommendedName>
</protein>
<evidence type="ECO:0000313" key="2">
    <source>
        <dbReference type="Proteomes" id="UP000532194"/>
    </source>
</evidence>
<dbReference type="Proteomes" id="UP000532194">
    <property type="component" value="Unassembled WGS sequence"/>
</dbReference>
<evidence type="ECO:0008006" key="3">
    <source>
        <dbReference type="Google" id="ProtNLM"/>
    </source>
</evidence>
<proteinExistence type="predicted"/>
<sequence length="318" mass="35661">MDISTISQDFKNALAESDCFEKTSLFFLRNDDGALYRYEIQTDDNVKNTLLENLGNQLCSNSFLRNELCDYDIVSHSKGSIGIIDLDNDEAIKAIVDSLTDEESVSHTTSGMDETAFSDYVVEIGGDEHFYQAIGSITTTSKLKKFGFFGNLNDNKLKSIDEDVIGLNQFVDTFVIDRKLLMVIGTQGFERVFGMKERFAEKATEALSAPTILSHIEGETLKQISAKTESGGRIARRIAKIMQDEKRLEDFFANREKYKAILENESHPYAKKFIGVHFDPVTGKLCSDYGKEENLINFISDACYMAEVSGHQGYDGAR</sequence>